<reference evidence="1 2" key="1">
    <citation type="submission" date="2016-04" db="EMBL/GenBank/DDBJ databases">
        <title>ATOL: Assembling a taxonomically balanced genome-scale reconstruction of the evolutionary history of the Enterobacteriaceae.</title>
        <authorList>
            <person name="Plunkett G.III."/>
            <person name="Neeno-Eckwall E.C."/>
            <person name="Glasner J.D."/>
            <person name="Perna N.T."/>
        </authorList>
    </citation>
    <scope>NUCLEOTIDE SEQUENCE [LARGE SCALE GENOMIC DNA]</scope>
    <source>
        <strain evidence="1 2">ATCC 51602</strain>
    </source>
</reference>
<dbReference type="PANTHER" id="PTHR41244">
    <property type="entry name" value="RHAMNAN SYNTHESIS F"/>
    <property type="match status" value="1"/>
</dbReference>
<dbReference type="Pfam" id="PF14307">
    <property type="entry name" value="Glyco_tran_WbsX"/>
    <property type="match status" value="1"/>
</dbReference>
<sequence length="375" mass="43323">MQRKYEVAAYYFPNFHCDPKVEQWHGKGWTEWELVKNATPRFVGHMQPKVPLWGYEDEADPVVMEKKIRAAAGHGISAFIFDWYWHQEGPFLERCLDEGYLNAANNSDVKFAIMWANHDWLEIHPATRYQPYPTRLTGAVSERVFIEATENIIERYFTHPSYWKIDGKFYFSIYEMMSLVKGLGGLSNTKRVLEDFRAKIRARGLGELHLNAVVWGIETLPTENTLTDADKVIEYLGIDSVTSYVWVHHITPGHFPDCPYNEIRECAKAEHARLSSQHALPYIPNVTVGWDSSPRTVQTDCFDDIGYPWFPVYTDNSPAEFEKALQDVKNFMDTEKSVFPVCTINAWNEWTEGSYLEPDTVNGFSYLAAVKKVFS</sequence>
<evidence type="ECO:0000313" key="1">
    <source>
        <dbReference type="EMBL" id="OAT24670.1"/>
    </source>
</evidence>
<dbReference type="InterPro" id="IPR032719">
    <property type="entry name" value="WbsX"/>
</dbReference>
<accession>A0ABX2W2D5</accession>
<keyword evidence="2" id="KW-1185">Reference proteome</keyword>
<dbReference type="CDD" id="cd11579">
    <property type="entry name" value="Glyco_tran_WbsX"/>
    <property type="match status" value="1"/>
</dbReference>
<name>A0ABX2W2D5_9ENTR</name>
<gene>
    <name evidence="1" type="ORF">M976_04439</name>
</gene>
<organism evidence="1 2">
    <name type="scientific">Buttiauxella ferragutiae ATCC 51602</name>
    <dbReference type="NCBI Taxonomy" id="1354252"/>
    <lineage>
        <taxon>Bacteria</taxon>
        <taxon>Pseudomonadati</taxon>
        <taxon>Pseudomonadota</taxon>
        <taxon>Gammaproteobacteria</taxon>
        <taxon>Enterobacterales</taxon>
        <taxon>Enterobacteriaceae</taxon>
        <taxon>Buttiauxella</taxon>
    </lineage>
</organism>
<dbReference type="PANTHER" id="PTHR41244:SF1">
    <property type="entry name" value="GLYCOSYLTRANSFERASE"/>
    <property type="match status" value="1"/>
</dbReference>
<evidence type="ECO:0008006" key="3">
    <source>
        <dbReference type="Google" id="ProtNLM"/>
    </source>
</evidence>
<comment type="caution">
    <text evidence="1">The sequence shown here is derived from an EMBL/GenBank/DDBJ whole genome shotgun (WGS) entry which is preliminary data.</text>
</comment>
<protein>
    <recommendedName>
        <fullName evidence="3">Glycosyltransferase</fullName>
    </recommendedName>
</protein>
<evidence type="ECO:0000313" key="2">
    <source>
        <dbReference type="Proteomes" id="UP000078407"/>
    </source>
</evidence>
<dbReference type="EMBL" id="LXEQ01000062">
    <property type="protein sequence ID" value="OAT24670.1"/>
    <property type="molecule type" value="Genomic_DNA"/>
</dbReference>
<dbReference type="Proteomes" id="UP000078407">
    <property type="component" value="Unassembled WGS sequence"/>
</dbReference>
<dbReference type="Gene3D" id="3.20.20.80">
    <property type="entry name" value="Glycosidases"/>
    <property type="match status" value="1"/>
</dbReference>
<dbReference type="RefSeq" id="WP_064548973.1">
    <property type="nucleotide sequence ID" value="NZ_LXEQ01000062.1"/>
</dbReference>
<proteinExistence type="predicted"/>